<evidence type="ECO:0000313" key="7">
    <source>
        <dbReference type="EMBL" id="PTM97666.1"/>
    </source>
</evidence>
<evidence type="ECO:0000256" key="2">
    <source>
        <dbReference type="ARBA" id="ARBA00022741"/>
    </source>
</evidence>
<dbReference type="RefSeq" id="WP_108001920.1">
    <property type="nucleotide sequence ID" value="NZ_JBHEEX010000001.1"/>
</dbReference>
<dbReference type="SUPFAM" id="SSF52540">
    <property type="entry name" value="P-loop containing nucleoside triphosphate hydrolases"/>
    <property type="match status" value="2"/>
</dbReference>
<dbReference type="InterPro" id="IPR027417">
    <property type="entry name" value="P-loop_NTPase"/>
</dbReference>
<dbReference type="FunFam" id="3.40.50.300:FF:000070">
    <property type="entry name" value="Putative ABC transporter ATP-binding component"/>
    <property type="match status" value="1"/>
</dbReference>
<dbReference type="Pfam" id="PF12848">
    <property type="entry name" value="ABC_tran_Xtn"/>
    <property type="match status" value="1"/>
</dbReference>
<dbReference type="PANTHER" id="PTHR19211">
    <property type="entry name" value="ATP-BINDING TRANSPORT PROTEIN-RELATED"/>
    <property type="match status" value="1"/>
</dbReference>
<keyword evidence="3" id="KW-0067">ATP-binding</keyword>
<keyword evidence="1" id="KW-0677">Repeat</keyword>
<reference evidence="7 8" key="1">
    <citation type="submission" date="2018-04" db="EMBL/GenBank/DDBJ databases">
        <title>Genomic Encyclopedia of Type Strains, Phase IV (KMG-IV): sequencing the most valuable type-strain genomes for metagenomic binning, comparative biology and taxonomic classification.</title>
        <authorList>
            <person name="Goeker M."/>
        </authorList>
    </citation>
    <scope>NUCLEOTIDE SEQUENCE [LARGE SCALE GENOMIC DNA]</scope>
    <source>
        <strain evidence="7 8">DSM 7138</strain>
    </source>
</reference>
<evidence type="ECO:0000256" key="5">
    <source>
        <dbReference type="ARBA" id="ARBA00074044"/>
    </source>
</evidence>
<dbReference type="InterPro" id="IPR017871">
    <property type="entry name" value="ABC_transporter-like_CS"/>
</dbReference>
<sequence length="540" mass="60094">MIRIENISKSNSHRILYMEASAALNRGERIGLVGPNGAGKTTLFRLITGEELPDEGQVTVEKGLTIGYFDQDVGEMAGRSAVAEVMEGAGPVSAVAAELRELEAAMSNPDRLDEMDAIIERYGEVQARYEELDGYALEGRAREVLAGLSFSQEMMDGDVAKLSGGWKMRVALARILLMRPDVMLLDEPSNHLDLESLIWLEDFLKGYDGALLMTSHDREFMNRIVTKIIEIDGGALTSYSGDYGFYEEQRALNEKQQQAQFERQQAMLAKEIRFIERFKARASHASQVQSRVKKLDKIDRVEPPRRRQTVAFDFPPAPRSGEDVVNLKNVQKAYGSRIIYDGLDFMVRRRERWCIMGVNGAGKSTLLKLVTGTTTPDKGNVSLGASVKLGYFAQHSMDLLDGDSTILQWLEERFPKAGQAPLRALAGCFGFSGDDVEKRCRVLSGGEKARLVMAAMLFDPPNFLVLDEPTNHLDLDTKEMLIKALSAYEGTMLFVSHDRRFLSALSNRVLELTPDGIHQYGGGYTEYVERTGQEAPGLRG</sequence>
<evidence type="ECO:0000313" key="8">
    <source>
        <dbReference type="Proteomes" id="UP000241247"/>
    </source>
</evidence>
<name>A0A2T5BFB6_MYCDI</name>
<evidence type="ECO:0000256" key="1">
    <source>
        <dbReference type="ARBA" id="ARBA00022737"/>
    </source>
</evidence>
<dbReference type="InterPro" id="IPR050611">
    <property type="entry name" value="ABCF"/>
</dbReference>
<dbReference type="OrthoDB" id="9762369at2"/>
<dbReference type="FunFam" id="3.40.50.300:FF:000011">
    <property type="entry name" value="Putative ABC transporter ATP-binding component"/>
    <property type="match status" value="1"/>
</dbReference>
<dbReference type="Pfam" id="PF00005">
    <property type="entry name" value="ABC_tran"/>
    <property type="match status" value="2"/>
</dbReference>
<dbReference type="GO" id="GO:0016887">
    <property type="term" value="F:ATP hydrolysis activity"/>
    <property type="evidence" value="ECO:0007669"/>
    <property type="project" value="InterPro"/>
</dbReference>
<dbReference type="InterPro" id="IPR003439">
    <property type="entry name" value="ABC_transporter-like_ATP-bd"/>
</dbReference>
<proteinExistence type="inferred from homology"/>
<comment type="caution">
    <text evidence="7">The sequence shown here is derived from an EMBL/GenBank/DDBJ whole genome shotgun (WGS) entry which is preliminary data.</text>
</comment>
<dbReference type="InterPro" id="IPR032781">
    <property type="entry name" value="ABC_tran_Xtn"/>
</dbReference>
<dbReference type="PROSITE" id="PS00211">
    <property type="entry name" value="ABC_TRANSPORTER_1"/>
    <property type="match status" value="2"/>
</dbReference>
<keyword evidence="8" id="KW-1185">Reference proteome</keyword>
<evidence type="ECO:0000259" key="6">
    <source>
        <dbReference type="PROSITE" id="PS50893"/>
    </source>
</evidence>
<evidence type="ECO:0000256" key="4">
    <source>
        <dbReference type="ARBA" id="ARBA00061551"/>
    </source>
</evidence>
<accession>A0A2T5BFB6</accession>
<dbReference type="AlphaFoldDB" id="A0A2T5BFB6"/>
<dbReference type="PANTHER" id="PTHR19211:SF14">
    <property type="entry name" value="ATP-BINDING CASSETTE SUB-FAMILY F MEMBER 1"/>
    <property type="match status" value="1"/>
</dbReference>
<dbReference type="GO" id="GO:0005524">
    <property type="term" value="F:ATP binding"/>
    <property type="evidence" value="ECO:0007669"/>
    <property type="project" value="UniProtKB-KW"/>
</dbReference>
<dbReference type="Proteomes" id="UP000241247">
    <property type="component" value="Unassembled WGS sequence"/>
</dbReference>
<comment type="similarity">
    <text evidence="4">Belongs to the ABC transporter superfamily. ABCF family. YbiT subfamily.</text>
</comment>
<dbReference type="InterPro" id="IPR003593">
    <property type="entry name" value="AAA+_ATPase"/>
</dbReference>
<evidence type="ECO:0000256" key="3">
    <source>
        <dbReference type="ARBA" id="ARBA00022840"/>
    </source>
</evidence>
<keyword evidence="2" id="KW-0547">Nucleotide-binding</keyword>
<dbReference type="Gene3D" id="3.40.50.300">
    <property type="entry name" value="P-loop containing nucleotide triphosphate hydrolases"/>
    <property type="match status" value="2"/>
</dbReference>
<dbReference type="NCBIfam" id="NF000355">
    <property type="entry name" value="ribo_prot_ABC_F"/>
    <property type="match status" value="1"/>
</dbReference>
<dbReference type="SMART" id="SM00382">
    <property type="entry name" value="AAA"/>
    <property type="match status" value="2"/>
</dbReference>
<protein>
    <recommendedName>
        <fullName evidence="5">Probable ATP-binding protein YbiT</fullName>
    </recommendedName>
</protein>
<gene>
    <name evidence="7" type="ORF">C7449_102545</name>
</gene>
<dbReference type="CDD" id="cd03221">
    <property type="entry name" value="ABCF_EF-3"/>
    <property type="match status" value="2"/>
</dbReference>
<organism evidence="7 8">
    <name type="scientific">Mycoplana dimorpha</name>
    <dbReference type="NCBI Taxonomy" id="28320"/>
    <lineage>
        <taxon>Bacteria</taxon>
        <taxon>Pseudomonadati</taxon>
        <taxon>Pseudomonadota</taxon>
        <taxon>Alphaproteobacteria</taxon>
        <taxon>Hyphomicrobiales</taxon>
        <taxon>Rhizobiaceae</taxon>
        <taxon>Mycoplana</taxon>
    </lineage>
</organism>
<feature type="domain" description="ABC transporter" evidence="6">
    <location>
        <begin position="2"/>
        <end position="258"/>
    </location>
</feature>
<dbReference type="PROSITE" id="PS50893">
    <property type="entry name" value="ABC_TRANSPORTER_2"/>
    <property type="match status" value="2"/>
</dbReference>
<feature type="domain" description="ABC transporter" evidence="6">
    <location>
        <begin position="325"/>
        <end position="539"/>
    </location>
</feature>
<dbReference type="EMBL" id="PZZZ01000002">
    <property type="protein sequence ID" value="PTM97666.1"/>
    <property type="molecule type" value="Genomic_DNA"/>
</dbReference>